<dbReference type="InterPro" id="IPR001387">
    <property type="entry name" value="Cro/C1-type_HTH"/>
</dbReference>
<dbReference type="CDD" id="cd00093">
    <property type="entry name" value="HTH_XRE"/>
    <property type="match status" value="1"/>
</dbReference>
<evidence type="ECO:0000313" key="3">
    <source>
        <dbReference type="EMBL" id="NOU78197.1"/>
    </source>
</evidence>
<dbReference type="SMART" id="SM00530">
    <property type="entry name" value="HTH_XRE"/>
    <property type="match status" value="1"/>
</dbReference>
<comment type="caution">
    <text evidence="3">The sequence shown here is derived from an EMBL/GenBank/DDBJ whole genome shotgun (WGS) entry which is preliminary data.</text>
</comment>
<reference evidence="3 4" key="1">
    <citation type="submission" date="2019-10" db="EMBL/GenBank/DDBJ databases">
        <title>Description of Paenibacillus terricola sp. nov.</title>
        <authorList>
            <person name="Carlier A."/>
            <person name="Qi S."/>
        </authorList>
    </citation>
    <scope>NUCLEOTIDE SEQUENCE [LARGE SCALE GENOMIC DNA]</scope>
    <source>
        <strain evidence="3 4">LMG 31459</strain>
    </source>
</reference>
<dbReference type="Pfam" id="PF01381">
    <property type="entry name" value="HTH_3"/>
    <property type="match status" value="1"/>
</dbReference>
<evidence type="ECO:0000256" key="1">
    <source>
        <dbReference type="ARBA" id="ARBA00023125"/>
    </source>
</evidence>
<dbReference type="Gene3D" id="1.10.260.40">
    <property type="entry name" value="lambda repressor-like DNA-binding domains"/>
    <property type="match status" value="1"/>
</dbReference>
<dbReference type="PANTHER" id="PTHR46558:SF11">
    <property type="entry name" value="HTH-TYPE TRANSCRIPTIONAL REGULATOR XRE"/>
    <property type="match status" value="1"/>
</dbReference>
<evidence type="ECO:0000259" key="2">
    <source>
        <dbReference type="PROSITE" id="PS50943"/>
    </source>
</evidence>
<dbReference type="EMBL" id="WHOB01000017">
    <property type="protein sequence ID" value="NOU78197.1"/>
    <property type="molecule type" value="Genomic_DNA"/>
</dbReference>
<proteinExistence type="predicted"/>
<dbReference type="SUPFAM" id="SSF47413">
    <property type="entry name" value="lambda repressor-like DNA-binding domains"/>
    <property type="match status" value="1"/>
</dbReference>
<keyword evidence="4" id="KW-1185">Reference proteome</keyword>
<dbReference type="PROSITE" id="PS50943">
    <property type="entry name" value="HTH_CROC1"/>
    <property type="match status" value="1"/>
</dbReference>
<accession>A0ABX1YB56</accession>
<name>A0ABX1YB56_9BACL</name>
<keyword evidence="1" id="KW-0238">DNA-binding</keyword>
<organism evidence="3 4">
    <name type="scientific">Paenibacillus phytohabitans</name>
    <dbReference type="NCBI Taxonomy" id="2654978"/>
    <lineage>
        <taxon>Bacteria</taxon>
        <taxon>Bacillati</taxon>
        <taxon>Bacillota</taxon>
        <taxon>Bacilli</taxon>
        <taxon>Bacillales</taxon>
        <taxon>Paenibacillaceae</taxon>
        <taxon>Paenibacillus</taxon>
    </lineage>
</organism>
<dbReference type="Proteomes" id="UP000596857">
    <property type="component" value="Unassembled WGS sequence"/>
</dbReference>
<feature type="domain" description="HTH cro/C1-type" evidence="2">
    <location>
        <begin position="11"/>
        <end position="65"/>
    </location>
</feature>
<dbReference type="PANTHER" id="PTHR46558">
    <property type="entry name" value="TRACRIPTIONAL REGULATORY PROTEIN-RELATED-RELATED"/>
    <property type="match status" value="1"/>
</dbReference>
<protein>
    <submittedName>
        <fullName evidence="3">Helix-turn-helix domain-containing protein</fullName>
    </submittedName>
</protein>
<sequence>MVSSEKVGQRIATLRRTKGLSQEQLAQQLHVSTQAVSKWETGKSLPETATLPLLSAALSHSIDSILLPQELVVLSAIYTDGRQELDVTHFVNQFVTSNRLSLIAGDQVFPQSLAGDRLKLLLVTYETPAGIYSTYVLKDQLLVIDVHSTGYVSGGNELQILEANYGNEQANRSVLQKMKHYEHFRWNSFTASHELFPSLIDNEDNDYLLLVYLNGHGIHAISCAEGEQIHYSPDRASLCQSDPADRQCIVEGISRLGFGRGMDCSWAGAMTLSLAARGIETTYERVMGYSGACWRAAFEPVWDYSSADALVVYDYSVPACTAYGIHAIQANRLEPQQRAAEKLAILEDIRAGRLPIAINLRVAPEWGVITGYLEDGLTLLCRSYFDDETFEALEADSEFQMYMEVSKGFLHVDHWPYKIIRLGEQTMLPSALDNLYASLRIKLDSMHMESEGNSCYTAGYKALEVWSEGLLDHQWYAAAEDEAYSRRLSVNHFCMMALADARRSAAAYLQESLPLVQDPRELTALSEMAGVYAEMAALLEDFYKNLADPAVVRKTGASPRLSWTARQREKQAELLTLVASLERRGDTLAETVLGITED</sequence>
<gene>
    <name evidence="3" type="ORF">GC101_04815</name>
</gene>
<dbReference type="RefSeq" id="WP_171716342.1">
    <property type="nucleotide sequence ID" value="NZ_WHOB01000017.1"/>
</dbReference>
<dbReference type="InterPro" id="IPR010982">
    <property type="entry name" value="Lambda_DNA-bd_dom_sf"/>
</dbReference>
<evidence type="ECO:0000313" key="4">
    <source>
        <dbReference type="Proteomes" id="UP000596857"/>
    </source>
</evidence>